<accession>A0ABQ3MIP0</accession>
<dbReference type="Proteomes" id="UP000605568">
    <property type="component" value="Unassembled WGS sequence"/>
</dbReference>
<dbReference type="Pfam" id="PF00128">
    <property type="entry name" value="Alpha-amylase"/>
    <property type="match status" value="1"/>
</dbReference>
<feature type="domain" description="Glycosyl hydrolase family 13 catalytic" evidence="9">
    <location>
        <begin position="56"/>
        <end position="458"/>
    </location>
</feature>
<evidence type="ECO:0000256" key="3">
    <source>
        <dbReference type="ARBA" id="ARBA00012619"/>
    </source>
</evidence>
<organism evidence="10 11">
    <name type="scientific">Lentzea cavernae</name>
    <dbReference type="NCBI Taxonomy" id="2020703"/>
    <lineage>
        <taxon>Bacteria</taxon>
        <taxon>Bacillati</taxon>
        <taxon>Actinomycetota</taxon>
        <taxon>Actinomycetes</taxon>
        <taxon>Pseudonocardiales</taxon>
        <taxon>Pseudonocardiaceae</taxon>
        <taxon>Lentzea</taxon>
    </lineage>
</organism>
<dbReference type="Gene3D" id="2.60.40.1180">
    <property type="entry name" value="Golgi alpha-mannosidase II"/>
    <property type="match status" value="1"/>
</dbReference>
<evidence type="ECO:0000259" key="9">
    <source>
        <dbReference type="SMART" id="SM00642"/>
    </source>
</evidence>
<name>A0ABQ3MIP0_9PSEU</name>
<sequence length="600" mass="68908">MDDSRPDAELGLDGVPHTGEAINDDGMLVEPQAEDFRSAKQAKPNPDWYKGAVFYEVLVRAFSDSNGDGTGDLRGLASRLDYLEWLGVDCLWLPPFYASPLRDGGYDISDFRAVLPEFGTVDDFVYLLEEAHRRGIRVITDLVLNHTSDAHPWFQESRQNPDGPYGDYYVWSDDDSRYSDARIIFVDTESSNWTYDPVRGQFFWHRFFSHQPDLNYENPDVQEAMLDTLRFWLDLGIDGFRLDAVPYLFEEEGTICENLPRTHEFLKKCRKVVDDEFPGRVLLAEANQWPSDVVEYFGDQAVGGDECHMAFHFPLMPRIFMAVRRESRFPISEILAQTPAIPENAQWGIFLRNHDELTLEMVSDEERDYMYSEYAKDPRMKANIGIRRRLAPLLENDRNQHELFTALLLSLPGSPVLYYGDEIGMGDNIWLQDRDAVRTPMQWTPDRNAGFSSCDPGRIYLPVIMDPVYGYQGLNVEAQLNSSTSLLNWTRHMIEVRKQHHAFAEGDFTELGGSNPSVLAYKRQWKRPDGREDIVLCVNNLSRFPQPVELDLSEHRDHTPLELTGGVKFPAIGELPYLLTLPGHGFYWFQLVEANDSEMS</sequence>
<dbReference type="SUPFAM" id="SSF51445">
    <property type="entry name" value="(Trans)glycosidases"/>
    <property type="match status" value="1"/>
</dbReference>
<reference evidence="11" key="1">
    <citation type="journal article" date="2019" name="Int. J. Syst. Evol. Microbiol.">
        <title>The Global Catalogue of Microorganisms (GCM) 10K type strain sequencing project: providing services to taxonomists for standard genome sequencing and annotation.</title>
        <authorList>
            <consortium name="The Broad Institute Genomics Platform"/>
            <consortium name="The Broad Institute Genome Sequencing Center for Infectious Disease"/>
            <person name="Wu L."/>
            <person name="Ma J."/>
        </authorList>
    </citation>
    <scope>NUCLEOTIDE SEQUENCE [LARGE SCALE GENOMIC DNA]</scope>
    <source>
        <strain evidence="11">CGMCC 4.7367</strain>
    </source>
</reference>
<dbReference type="InterPro" id="IPR013780">
    <property type="entry name" value="Glyco_hydro_b"/>
</dbReference>
<dbReference type="InterPro" id="IPR045857">
    <property type="entry name" value="O16G_dom_2"/>
</dbReference>
<evidence type="ECO:0000256" key="5">
    <source>
        <dbReference type="ARBA" id="ARBA00022837"/>
    </source>
</evidence>
<keyword evidence="4" id="KW-0479">Metal-binding</keyword>
<comment type="similarity">
    <text evidence="2">Belongs to the glycosyl hydrolase 13 family. TreS subfamily.</text>
</comment>
<protein>
    <recommendedName>
        <fullName evidence="3">maltose alpha-D-glucosyltransferase</fullName>
        <ecNumber evidence="3">5.4.99.16</ecNumber>
    </recommendedName>
    <alternativeName>
        <fullName evidence="7">Maltose alpha-D-glucosyltransferase</fullName>
    </alternativeName>
</protein>
<dbReference type="Pfam" id="PF16657">
    <property type="entry name" value="Malt_amylase_C"/>
    <property type="match status" value="1"/>
</dbReference>
<comment type="caution">
    <text evidence="10">The sequence shown here is derived from an EMBL/GenBank/DDBJ whole genome shotgun (WGS) entry which is preliminary data.</text>
</comment>
<proteinExistence type="inferred from homology"/>
<evidence type="ECO:0000256" key="2">
    <source>
        <dbReference type="ARBA" id="ARBA00005496"/>
    </source>
</evidence>
<dbReference type="PANTHER" id="PTHR10357:SF219">
    <property type="entry name" value="MALTOSE ALPHA-D-GLUCOSYLTRANSFERASE"/>
    <property type="match status" value="1"/>
</dbReference>
<dbReference type="CDD" id="cd11334">
    <property type="entry name" value="AmyAc_TreS"/>
    <property type="match status" value="1"/>
</dbReference>
<keyword evidence="5" id="KW-0106">Calcium</keyword>
<evidence type="ECO:0000256" key="8">
    <source>
        <dbReference type="SAM" id="MobiDB-lite"/>
    </source>
</evidence>
<dbReference type="InterPro" id="IPR012810">
    <property type="entry name" value="TreS/a-amylase_N"/>
</dbReference>
<feature type="region of interest" description="Disordered" evidence="8">
    <location>
        <begin position="1"/>
        <end position="23"/>
    </location>
</feature>
<dbReference type="SUPFAM" id="SSF51011">
    <property type="entry name" value="Glycosyl hydrolase domain"/>
    <property type="match status" value="1"/>
</dbReference>
<dbReference type="EMBL" id="BNAR01000007">
    <property type="protein sequence ID" value="GHH46042.1"/>
    <property type="molecule type" value="Genomic_DNA"/>
</dbReference>
<dbReference type="NCBIfam" id="TIGR02456">
    <property type="entry name" value="treS_nterm"/>
    <property type="match status" value="1"/>
</dbReference>
<dbReference type="InterPro" id="IPR032091">
    <property type="entry name" value="Malt_amylase-like_C"/>
</dbReference>
<keyword evidence="6" id="KW-0413">Isomerase</keyword>
<keyword evidence="11" id="KW-1185">Reference proteome</keyword>
<evidence type="ECO:0000256" key="4">
    <source>
        <dbReference type="ARBA" id="ARBA00022723"/>
    </source>
</evidence>
<dbReference type="InterPro" id="IPR006047">
    <property type="entry name" value="GH13_cat_dom"/>
</dbReference>
<dbReference type="InterPro" id="IPR017853">
    <property type="entry name" value="GH"/>
</dbReference>
<evidence type="ECO:0000256" key="1">
    <source>
        <dbReference type="ARBA" id="ARBA00001595"/>
    </source>
</evidence>
<evidence type="ECO:0000256" key="7">
    <source>
        <dbReference type="ARBA" id="ARBA00031378"/>
    </source>
</evidence>
<evidence type="ECO:0000256" key="6">
    <source>
        <dbReference type="ARBA" id="ARBA00023235"/>
    </source>
</evidence>
<dbReference type="Gene3D" id="3.90.400.10">
    <property type="entry name" value="Oligo-1,6-glucosidase, Domain 2"/>
    <property type="match status" value="1"/>
</dbReference>
<dbReference type="Gene3D" id="3.20.20.80">
    <property type="entry name" value="Glycosidases"/>
    <property type="match status" value="1"/>
</dbReference>
<dbReference type="EC" id="5.4.99.16" evidence="3"/>
<dbReference type="PANTHER" id="PTHR10357">
    <property type="entry name" value="ALPHA-AMYLASE FAMILY MEMBER"/>
    <property type="match status" value="1"/>
</dbReference>
<dbReference type="SMART" id="SM00642">
    <property type="entry name" value="Aamy"/>
    <property type="match status" value="1"/>
</dbReference>
<comment type="catalytic activity">
    <reaction evidence="1">
        <text>D-maltose = alpha,alpha-trehalose</text>
        <dbReference type="Rhea" id="RHEA:15145"/>
        <dbReference type="ChEBI" id="CHEBI:16551"/>
        <dbReference type="ChEBI" id="CHEBI:17306"/>
        <dbReference type="EC" id="5.4.99.16"/>
    </reaction>
</comment>
<evidence type="ECO:0000313" key="10">
    <source>
        <dbReference type="EMBL" id="GHH46042.1"/>
    </source>
</evidence>
<dbReference type="RefSeq" id="WP_191301188.1">
    <property type="nucleotide sequence ID" value="NZ_BNAR01000007.1"/>
</dbReference>
<gene>
    <name evidence="10" type="ORF">GCM10017774_48120</name>
</gene>
<evidence type="ECO:0000313" key="11">
    <source>
        <dbReference type="Proteomes" id="UP000605568"/>
    </source>
</evidence>